<keyword evidence="5 7" id="KW-0472">Membrane</keyword>
<evidence type="ECO:0000256" key="4">
    <source>
        <dbReference type="ARBA" id="ARBA00022692"/>
    </source>
</evidence>
<dbReference type="SUPFAM" id="SSF56935">
    <property type="entry name" value="Porins"/>
    <property type="match status" value="1"/>
</dbReference>
<dbReference type="InterPro" id="IPR008969">
    <property type="entry name" value="CarboxyPept-like_regulatory"/>
</dbReference>
<organism evidence="9 10">
    <name type="scientific">Sphingobacterium phlebotomi</name>
    <dbReference type="NCBI Taxonomy" id="2605433"/>
    <lineage>
        <taxon>Bacteria</taxon>
        <taxon>Pseudomonadati</taxon>
        <taxon>Bacteroidota</taxon>
        <taxon>Sphingobacteriia</taxon>
        <taxon>Sphingobacteriales</taxon>
        <taxon>Sphingobacteriaceae</taxon>
        <taxon>Sphingobacterium</taxon>
    </lineage>
</organism>
<keyword evidence="3 7" id="KW-1134">Transmembrane beta strand</keyword>
<dbReference type="InterPro" id="IPR037066">
    <property type="entry name" value="Plug_dom_sf"/>
</dbReference>
<dbReference type="InterPro" id="IPR036942">
    <property type="entry name" value="Beta-barrel_TonB_sf"/>
</dbReference>
<evidence type="ECO:0000313" key="9">
    <source>
        <dbReference type="EMBL" id="TYR32240.1"/>
    </source>
</evidence>
<dbReference type="InterPro" id="IPR039426">
    <property type="entry name" value="TonB-dep_rcpt-like"/>
</dbReference>
<evidence type="ECO:0000256" key="7">
    <source>
        <dbReference type="PROSITE-ProRule" id="PRU01360"/>
    </source>
</evidence>
<dbReference type="EMBL" id="VTAV01000020">
    <property type="protein sequence ID" value="TYR32240.1"/>
    <property type="molecule type" value="Genomic_DNA"/>
</dbReference>
<dbReference type="Gene3D" id="2.60.40.1120">
    <property type="entry name" value="Carboxypeptidase-like, regulatory domain"/>
    <property type="match status" value="1"/>
</dbReference>
<evidence type="ECO:0000256" key="3">
    <source>
        <dbReference type="ARBA" id="ARBA00022452"/>
    </source>
</evidence>
<evidence type="ECO:0000256" key="6">
    <source>
        <dbReference type="ARBA" id="ARBA00023237"/>
    </source>
</evidence>
<evidence type="ECO:0000256" key="1">
    <source>
        <dbReference type="ARBA" id="ARBA00004571"/>
    </source>
</evidence>
<keyword evidence="2 7" id="KW-0813">Transport</keyword>
<dbReference type="InterPro" id="IPR023996">
    <property type="entry name" value="TonB-dep_OMP_SusC/RagA"/>
</dbReference>
<sequence length="1011" mass="110492">MFNNLFCENDGPFYRRFILLLAATFLFSIAYGQQETVTGLVSSEKENYPLPGVNVKVKNSDASAVTDANGKFSIRANNGDVLVFSHTGYISTEYQVSAMPAQIKLTEDITSLAEVVIQVPYGSSLKTSFTGSATTVRSTELEGRPRASFQESLQGNVAGLQGVTGTGQPGASPNVRIRGVGSFSAASSPLYVVDGIPIVDGATTVLAFSSNTLAGINSNDIESVTVLKDASATSIYGSRAANGVILITTKSGAAGRTKITATGQQGYSQIALTDKNKPLSTAEMSELLIEGVINSETGALASINTAEAAYAYLIEQGLKPDINTDWYDVITQKGNFQQYDVSASGGTDKTTFYAGGGYYKQEAVTKGQGYERMTARMRMKNTASERLSFNIGMAPAYQKLNTIGNAGAGANPIRSLNRLVPWVAPYNPDGSYSGILYNPELLRNENKYDTRLYSILGDAGAELKIWKGISAESKVSIDMNYTDDYRYWSSLWIDGAGANGRGANYNTTIVNWNVTNLLKYREQFNDFGLEAVLGQEAQKITTKRVSTQADNYAAQGLYSLSSASTPFVAWSDFSESSLASYFLNTSLNYKQKYYLNLTGRRDGSSRFGANVRYGNFGSVGIAWNMHEEDFMKNLSFINELKLRSSYGVNGNQGFENYGVLGAYSTGGVYAGSPAYVISQMQNDNLTWEKNKPFDIGFDVSVLDNRLSATFDYYKRTTTDLLMSAPISYTNGVGSLNQNIGSIENSGIELTINSQNIKSGDSKGFNWSTSFNISTMKNVIKKLNGVENMLSGNFNREIGGDFYEFYLVGWAGVEPETGQGLWYTDETRSATTTVYTEAAPFNQGSALPDFFGGLTNTFDYKNFSLSFMLYFNVGNKVYDSWGTYNSSDGSGGIGDYAAIARVDYENRWRQPGDRALSPKIVYAGTQTGLSSQSSTRFLYDGTYVRLRDVTLSYTIPDNRFLSKAQVYFRANNLFTYVKDDLLRSDPETYVGGVLNQNIPNPRQLLLGVNINF</sequence>
<dbReference type="Gene3D" id="2.40.170.20">
    <property type="entry name" value="TonB-dependent receptor, beta-barrel domain"/>
    <property type="match status" value="1"/>
</dbReference>
<dbReference type="NCBIfam" id="TIGR04057">
    <property type="entry name" value="SusC_RagA_signa"/>
    <property type="match status" value="1"/>
</dbReference>
<gene>
    <name evidence="9" type="ORF">FXV77_19780</name>
</gene>
<comment type="caution">
    <text evidence="9">The sequence shown here is derived from an EMBL/GenBank/DDBJ whole genome shotgun (WGS) entry which is preliminary data.</text>
</comment>
<evidence type="ECO:0000256" key="2">
    <source>
        <dbReference type="ARBA" id="ARBA00022448"/>
    </source>
</evidence>
<comment type="similarity">
    <text evidence="7">Belongs to the TonB-dependent receptor family.</text>
</comment>
<dbReference type="NCBIfam" id="TIGR04056">
    <property type="entry name" value="OMP_RagA_SusC"/>
    <property type="match status" value="1"/>
</dbReference>
<reference evidence="9 10" key="1">
    <citation type="submission" date="2019-08" db="EMBL/GenBank/DDBJ databases">
        <title>Phlebobacter frassis gen. nov. sp. nov., a new member of family Sphingobacteriaceae isolated from sand fly rearing media.</title>
        <authorList>
            <person name="Kakumanu M.L."/>
            <person name="Marayati B.F."/>
            <person name="Wada-Katsumata A."/>
            <person name="Wasserberg G."/>
            <person name="Schal C."/>
            <person name="Apperson C.S."/>
            <person name="Ponnusamy L."/>
        </authorList>
    </citation>
    <scope>NUCLEOTIDE SEQUENCE [LARGE SCALE GENOMIC DNA]</scope>
    <source>
        <strain evidence="9 10">SSI9</strain>
    </source>
</reference>
<name>A0A5D4H073_9SPHI</name>
<dbReference type="Proteomes" id="UP000322362">
    <property type="component" value="Unassembled WGS sequence"/>
</dbReference>
<protein>
    <submittedName>
        <fullName evidence="9">SusC/RagA family TonB-linked outer membrane protein</fullName>
    </submittedName>
</protein>
<dbReference type="InterPro" id="IPR012910">
    <property type="entry name" value="Plug_dom"/>
</dbReference>
<dbReference type="Gene3D" id="2.170.130.10">
    <property type="entry name" value="TonB-dependent receptor, plug domain"/>
    <property type="match status" value="1"/>
</dbReference>
<dbReference type="Pfam" id="PF13715">
    <property type="entry name" value="CarbopepD_reg_2"/>
    <property type="match status" value="1"/>
</dbReference>
<proteinExistence type="inferred from homology"/>
<evidence type="ECO:0000256" key="5">
    <source>
        <dbReference type="ARBA" id="ARBA00023136"/>
    </source>
</evidence>
<dbReference type="InterPro" id="IPR023997">
    <property type="entry name" value="TonB-dep_OMP_SusC/RagA_CS"/>
</dbReference>
<dbReference type="Pfam" id="PF07715">
    <property type="entry name" value="Plug"/>
    <property type="match status" value="1"/>
</dbReference>
<evidence type="ECO:0000313" key="10">
    <source>
        <dbReference type="Proteomes" id="UP000322362"/>
    </source>
</evidence>
<comment type="subcellular location">
    <subcellularLocation>
        <location evidence="1 7">Cell outer membrane</location>
        <topology evidence="1 7">Multi-pass membrane protein</topology>
    </subcellularLocation>
</comment>
<dbReference type="RefSeq" id="WP_148920970.1">
    <property type="nucleotide sequence ID" value="NZ_VTAV01000020.1"/>
</dbReference>
<dbReference type="PROSITE" id="PS52016">
    <property type="entry name" value="TONB_DEPENDENT_REC_3"/>
    <property type="match status" value="1"/>
</dbReference>
<feature type="domain" description="TonB-dependent receptor plug" evidence="8">
    <location>
        <begin position="128"/>
        <end position="244"/>
    </location>
</feature>
<keyword evidence="10" id="KW-1185">Reference proteome</keyword>
<evidence type="ECO:0000259" key="8">
    <source>
        <dbReference type="Pfam" id="PF07715"/>
    </source>
</evidence>
<dbReference type="AlphaFoldDB" id="A0A5D4H073"/>
<dbReference type="GO" id="GO:0009279">
    <property type="term" value="C:cell outer membrane"/>
    <property type="evidence" value="ECO:0007669"/>
    <property type="project" value="UniProtKB-SubCell"/>
</dbReference>
<keyword evidence="6 7" id="KW-0998">Cell outer membrane</keyword>
<keyword evidence="4 7" id="KW-0812">Transmembrane</keyword>
<dbReference type="SUPFAM" id="SSF49464">
    <property type="entry name" value="Carboxypeptidase regulatory domain-like"/>
    <property type="match status" value="1"/>
</dbReference>
<accession>A0A5D4H073</accession>